<evidence type="ECO:0000313" key="3">
    <source>
        <dbReference type="EMBL" id="WVZ08720.1"/>
    </source>
</evidence>
<feature type="compositionally biased region" description="Pro residues" evidence="1">
    <location>
        <begin position="122"/>
        <end position="133"/>
    </location>
</feature>
<dbReference type="SUPFAM" id="SSF49562">
    <property type="entry name" value="C2 domain (Calcium/lipid-binding domain, CaLB)"/>
    <property type="match status" value="1"/>
</dbReference>
<feature type="region of interest" description="Disordered" evidence="1">
    <location>
        <begin position="112"/>
        <end position="134"/>
    </location>
</feature>
<dbReference type="PANTHER" id="PTHR32246:SF68">
    <property type="entry name" value="OS01G0853800 PROTEIN"/>
    <property type="match status" value="1"/>
</dbReference>
<evidence type="ECO:0000313" key="4">
    <source>
        <dbReference type="Proteomes" id="UP001374535"/>
    </source>
</evidence>
<dbReference type="Gene3D" id="2.60.40.150">
    <property type="entry name" value="C2 domain"/>
    <property type="match status" value="1"/>
</dbReference>
<dbReference type="PANTHER" id="PTHR32246">
    <property type="entry name" value="INGRESSION PROTEIN FIC1"/>
    <property type="match status" value="1"/>
</dbReference>
<keyword evidence="4" id="KW-1185">Reference proteome</keyword>
<dbReference type="GO" id="GO:0006952">
    <property type="term" value="P:defense response"/>
    <property type="evidence" value="ECO:0007669"/>
    <property type="project" value="InterPro"/>
</dbReference>
<evidence type="ECO:0000256" key="1">
    <source>
        <dbReference type="SAM" id="MobiDB-lite"/>
    </source>
</evidence>
<proteinExistence type="predicted"/>
<dbReference type="AlphaFoldDB" id="A0AAQ3NFE2"/>
<dbReference type="SMART" id="SM00239">
    <property type="entry name" value="C2"/>
    <property type="match status" value="1"/>
</dbReference>
<dbReference type="PROSITE" id="PS50004">
    <property type="entry name" value="C2"/>
    <property type="match status" value="1"/>
</dbReference>
<organism evidence="3 4">
    <name type="scientific">Vigna mungo</name>
    <name type="common">Black gram</name>
    <name type="synonym">Phaseolus mungo</name>
    <dbReference type="NCBI Taxonomy" id="3915"/>
    <lineage>
        <taxon>Eukaryota</taxon>
        <taxon>Viridiplantae</taxon>
        <taxon>Streptophyta</taxon>
        <taxon>Embryophyta</taxon>
        <taxon>Tracheophyta</taxon>
        <taxon>Spermatophyta</taxon>
        <taxon>Magnoliopsida</taxon>
        <taxon>eudicotyledons</taxon>
        <taxon>Gunneridae</taxon>
        <taxon>Pentapetalae</taxon>
        <taxon>rosids</taxon>
        <taxon>fabids</taxon>
        <taxon>Fabales</taxon>
        <taxon>Fabaceae</taxon>
        <taxon>Papilionoideae</taxon>
        <taxon>50 kb inversion clade</taxon>
        <taxon>NPAAA clade</taxon>
        <taxon>indigoferoid/millettioid clade</taxon>
        <taxon>Phaseoleae</taxon>
        <taxon>Vigna</taxon>
    </lineage>
</organism>
<reference evidence="3 4" key="1">
    <citation type="journal article" date="2023" name="Life. Sci Alliance">
        <title>Evolutionary insights into 3D genome organization and epigenetic landscape of Vigna mungo.</title>
        <authorList>
            <person name="Junaid A."/>
            <person name="Singh B."/>
            <person name="Bhatia S."/>
        </authorList>
    </citation>
    <scope>NUCLEOTIDE SEQUENCE [LARGE SCALE GENOMIC DNA]</scope>
    <source>
        <strain evidence="3">Urdbean</strain>
    </source>
</reference>
<protein>
    <recommendedName>
        <fullName evidence="2">C2 domain-containing protein</fullName>
    </recommendedName>
</protein>
<evidence type="ECO:0000259" key="2">
    <source>
        <dbReference type="PROSITE" id="PS50004"/>
    </source>
</evidence>
<sequence length="244" mass="26768">MASSRPPPSKSVDLDLTIVAAKHLKNVNWKNGDLKPYVVFWVDPERRLATKSDDSGNTSPVWNERFALPLPLPLHDSFLTLEIFHSKPSDTLKPLVATLRLPLKDLHDLQDSTRLRGYSHSPSPPPSPYPSYPSYPDSYSSSYYPGYYSGALPPPPPRPFIDRYAGTSGPSAPLDYSTSYDPKPRPSKMGLGAGLAVGAVAGALGGLALEEGLKYEEDKIADRVENDVAASIARDDYSDYRVDY</sequence>
<accession>A0AAQ3NFE2</accession>
<name>A0AAQ3NFE2_VIGMU</name>
<dbReference type="Proteomes" id="UP001374535">
    <property type="component" value="Chromosome 6"/>
</dbReference>
<dbReference type="InterPro" id="IPR044750">
    <property type="entry name" value="C2_SRC2/BAP"/>
</dbReference>
<dbReference type="EMBL" id="CP144695">
    <property type="protein sequence ID" value="WVZ08720.1"/>
    <property type="molecule type" value="Genomic_DNA"/>
</dbReference>
<dbReference type="Pfam" id="PF00168">
    <property type="entry name" value="C2"/>
    <property type="match status" value="1"/>
</dbReference>
<dbReference type="CDD" id="cd04051">
    <property type="entry name" value="C2_SRC2_like"/>
    <property type="match status" value="1"/>
</dbReference>
<dbReference type="InterPro" id="IPR035892">
    <property type="entry name" value="C2_domain_sf"/>
</dbReference>
<feature type="domain" description="C2" evidence="2">
    <location>
        <begin position="1"/>
        <end position="119"/>
    </location>
</feature>
<dbReference type="InterPro" id="IPR000008">
    <property type="entry name" value="C2_dom"/>
</dbReference>
<gene>
    <name evidence="3" type="ORF">V8G54_022066</name>
</gene>